<evidence type="ECO:0000313" key="2">
    <source>
        <dbReference type="Proteomes" id="UP000031843"/>
    </source>
</evidence>
<evidence type="ECO:0000313" key="1">
    <source>
        <dbReference type="EMBL" id="AJG24997.1"/>
    </source>
</evidence>
<name>A0A0C4YGK8_9BURK</name>
<protein>
    <submittedName>
        <fullName evidence="1">Uncharacterized protein</fullName>
    </submittedName>
</protein>
<sequence>MAVTDSSRAGERQHLGAPVEDSGLLEQVGGVILQGTCIGLRHPCLKCCPQLCRFMTECLDAG</sequence>
<gene>
    <name evidence="1" type="ORF">RR42_s3421</name>
</gene>
<dbReference type="AlphaFoldDB" id="A0A0C4YGK8"/>
<dbReference type="Proteomes" id="UP000031843">
    <property type="component" value="Chromosome secondary"/>
</dbReference>
<accession>A0A0C4YGK8</accession>
<dbReference type="KEGG" id="cbw:RR42_s3421"/>
<organism evidence="1 2">
    <name type="scientific">Cupriavidus basilensis</name>
    <dbReference type="NCBI Taxonomy" id="68895"/>
    <lineage>
        <taxon>Bacteria</taxon>
        <taxon>Pseudomonadati</taxon>
        <taxon>Pseudomonadota</taxon>
        <taxon>Betaproteobacteria</taxon>
        <taxon>Burkholderiales</taxon>
        <taxon>Burkholderiaceae</taxon>
        <taxon>Cupriavidus</taxon>
    </lineage>
</organism>
<proteinExistence type="predicted"/>
<keyword evidence="2" id="KW-1185">Reference proteome</keyword>
<dbReference type="EMBL" id="CP010537">
    <property type="protein sequence ID" value="AJG24997.1"/>
    <property type="molecule type" value="Genomic_DNA"/>
</dbReference>
<reference evidence="1 2" key="1">
    <citation type="journal article" date="2015" name="Genome Announc.">
        <title>Complete Genome Sequence of Cupriavidus basilensis 4G11, Isolated from the Oak Ridge Field Research Center Site.</title>
        <authorList>
            <person name="Ray J."/>
            <person name="Waters R.J."/>
            <person name="Skerker J.M."/>
            <person name="Kuehl J.V."/>
            <person name="Price M.N."/>
            <person name="Huang J."/>
            <person name="Chakraborty R."/>
            <person name="Arkin A.P."/>
            <person name="Deutschbauer A."/>
        </authorList>
    </citation>
    <scope>NUCLEOTIDE SEQUENCE [LARGE SCALE GENOMIC DNA]</scope>
    <source>
        <strain evidence="1">4G11</strain>
    </source>
</reference>